<organism evidence="1 2">
    <name type="scientific">Nocardioides zeae</name>
    <dbReference type="NCBI Taxonomy" id="1457234"/>
    <lineage>
        <taxon>Bacteria</taxon>
        <taxon>Bacillati</taxon>
        <taxon>Actinomycetota</taxon>
        <taxon>Actinomycetes</taxon>
        <taxon>Propionibacteriales</taxon>
        <taxon>Nocardioidaceae</taxon>
        <taxon>Nocardioides</taxon>
    </lineage>
</organism>
<keyword evidence="2" id="KW-1185">Reference proteome</keyword>
<dbReference type="EMBL" id="JAVIZJ010000003">
    <property type="protein sequence ID" value="MDR6209486.1"/>
    <property type="molecule type" value="Genomic_DNA"/>
</dbReference>
<name>A0ACC6IFJ3_9ACTN</name>
<evidence type="ECO:0000313" key="2">
    <source>
        <dbReference type="Proteomes" id="UP001261666"/>
    </source>
</evidence>
<keyword evidence="1" id="KW-0418">Kinase</keyword>
<comment type="caution">
    <text evidence="1">The sequence shown here is derived from an EMBL/GenBank/DDBJ whole genome shotgun (WGS) entry which is preliminary data.</text>
</comment>
<reference evidence="1" key="1">
    <citation type="submission" date="2023-08" db="EMBL/GenBank/DDBJ databases">
        <title>Functional and genomic diversity of the sorghum phyllosphere microbiome.</title>
        <authorList>
            <person name="Shade A."/>
        </authorList>
    </citation>
    <scope>NUCLEOTIDE SEQUENCE</scope>
    <source>
        <strain evidence="1">SORGH_AS_0885</strain>
    </source>
</reference>
<sequence length="427" mass="43966">MTTPGGLAVTCVAAVARNGVIGDGPDIPWKVPGEQAEFKRRTLGTTLLMGRATYASIGRPLPGRTTVVLTRDASWSPGHDGVHVARDLDAAVAIADELGRPVSVAGGAQVYAAALAAPGLVDAQVLTEIPLEVEGDVRYPAVDAAGWPVVDRDEREGFTVVVRWRGARLEALAALLGGPVAGPVLLHGGTHATTLAVRQGDRDLVARWFPPGDPAVERERAMLASAPPLAPGHVADGATPWGPVLVTTRLAGGPPPSGAAPEDLAPAMAETLAAVHAHDAAGLRASTATATPTSGRTVLVHGDFWSGNLLWDGPGDGPGDGLEDGPRVVGVVDWTGACRGPAELDVAWARQDLVLLGSVEAARIFLEAYERASGSRLGDVAAWDRWAAERAAPHVAGWAANYAGIGRPDLVGGVLVERLERFAAALG</sequence>
<evidence type="ECO:0000313" key="1">
    <source>
        <dbReference type="EMBL" id="MDR6209486.1"/>
    </source>
</evidence>
<keyword evidence="1" id="KW-0808">Transferase</keyword>
<dbReference type="Proteomes" id="UP001261666">
    <property type="component" value="Unassembled WGS sequence"/>
</dbReference>
<protein>
    <submittedName>
        <fullName evidence="1">Dihydrofolate reductase/aminoglycoside phosphotransferase (APT) family kinase protein</fullName>
    </submittedName>
</protein>
<gene>
    <name evidence="1" type="ORF">QE364_001186</name>
</gene>
<proteinExistence type="predicted"/>
<accession>A0ACC6IFJ3</accession>